<evidence type="ECO:0000256" key="1">
    <source>
        <dbReference type="ARBA" id="ARBA00004141"/>
    </source>
</evidence>
<keyword evidence="3" id="KW-0812">Transmembrane</keyword>
<sequence>MNLNEEVELLKGVPILSKIEPAKLKLLAFTSERVNYAEGQELCHQGDPGDAMYVILGGVADVLIDTPTGQIQVAEMKKNDFLGEIAVLCDVPRTATIKAREPLSTLKISKDTFYRMVGEFPTMAIEIMRELAHRVEDTNKKLREATANKAA</sequence>
<dbReference type="InterPro" id="IPR014710">
    <property type="entry name" value="RmlC-like_jellyroll"/>
</dbReference>
<evidence type="ECO:0000256" key="7">
    <source>
        <dbReference type="ARBA" id="ARBA00023286"/>
    </source>
</evidence>
<evidence type="ECO:0000256" key="2">
    <source>
        <dbReference type="ARBA" id="ARBA00022448"/>
    </source>
</evidence>
<evidence type="ECO:0000259" key="9">
    <source>
        <dbReference type="PROSITE" id="PS50042"/>
    </source>
</evidence>
<dbReference type="AlphaFoldDB" id="A0A512NQ48"/>
<accession>A0A512NQ48</accession>
<dbReference type="Pfam" id="PF00027">
    <property type="entry name" value="cNMP_binding"/>
    <property type="match status" value="1"/>
</dbReference>
<gene>
    <name evidence="10" type="ORF">RSO01_82350</name>
</gene>
<dbReference type="RefSeq" id="WP_147156393.1">
    <property type="nucleotide sequence ID" value="NZ_BKAJ01000199.1"/>
</dbReference>
<dbReference type="GO" id="GO:0044877">
    <property type="term" value="F:protein-containing complex binding"/>
    <property type="evidence" value="ECO:0007669"/>
    <property type="project" value="TreeGrafter"/>
</dbReference>
<keyword evidence="4" id="KW-1133">Transmembrane helix</keyword>
<dbReference type="PRINTS" id="PR00103">
    <property type="entry name" value="CAMPKINASE"/>
</dbReference>
<keyword evidence="5" id="KW-0406">Ion transport</keyword>
<keyword evidence="8" id="KW-0407">Ion channel</keyword>
<keyword evidence="7" id="KW-1071">Ligand-gated ion channel</keyword>
<dbReference type="InterPro" id="IPR000595">
    <property type="entry name" value="cNMP-bd_dom"/>
</dbReference>
<dbReference type="Proteomes" id="UP000321058">
    <property type="component" value="Unassembled WGS sequence"/>
</dbReference>
<dbReference type="PROSITE" id="PS00888">
    <property type="entry name" value="CNMP_BINDING_1"/>
    <property type="match status" value="1"/>
</dbReference>
<dbReference type="SMART" id="SM00100">
    <property type="entry name" value="cNMP"/>
    <property type="match status" value="1"/>
</dbReference>
<evidence type="ECO:0000256" key="4">
    <source>
        <dbReference type="ARBA" id="ARBA00022989"/>
    </source>
</evidence>
<dbReference type="EMBL" id="BKAJ01000199">
    <property type="protein sequence ID" value="GEP61069.1"/>
    <property type="molecule type" value="Genomic_DNA"/>
</dbReference>
<feature type="domain" description="Cyclic nucleotide-binding" evidence="9">
    <location>
        <begin position="15"/>
        <end position="134"/>
    </location>
</feature>
<dbReference type="Gene3D" id="2.60.120.10">
    <property type="entry name" value="Jelly Rolls"/>
    <property type="match status" value="1"/>
</dbReference>
<evidence type="ECO:0000256" key="3">
    <source>
        <dbReference type="ARBA" id="ARBA00022692"/>
    </source>
</evidence>
<dbReference type="OrthoDB" id="9809206at2"/>
<evidence type="ECO:0000313" key="10">
    <source>
        <dbReference type="EMBL" id="GEP61069.1"/>
    </source>
</evidence>
<proteinExistence type="predicted"/>
<dbReference type="InterPro" id="IPR018490">
    <property type="entry name" value="cNMP-bd_dom_sf"/>
</dbReference>
<comment type="subcellular location">
    <subcellularLocation>
        <location evidence="1">Membrane</location>
        <topology evidence="1">Multi-pass membrane protein</topology>
    </subcellularLocation>
</comment>
<evidence type="ECO:0000256" key="6">
    <source>
        <dbReference type="ARBA" id="ARBA00023136"/>
    </source>
</evidence>
<reference evidence="10 11" key="1">
    <citation type="submission" date="2019-07" db="EMBL/GenBank/DDBJ databases">
        <title>Whole genome shotgun sequence of Reyranella soli NBRC 108950.</title>
        <authorList>
            <person name="Hosoyama A."/>
            <person name="Uohara A."/>
            <person name="Ohji S."/>
            <person name="Ichikawa N."/>
        </authorList>
    </citation>
    <scope>NUCLEOTIDE SEQUENCE [LARGE SCALE GENOMIC DNA]</scope>
    <source>
        <strain evidence="10 11">NBRC 108950</strain>
    </source>
</reference>
<evidence type="ECO:0000256" key="5">
    <source>
        <dbReference type="ARBA" id="ARBA00023065"/>
    </source>
</evidence>
<dbReference type="GO" id="GO:0016020">
    <property type="term" value="C:membrane"/>
    <property type="evidence" value="ECO:0007669"/>
    <property type="project" value="UniProtKB-SubCell"/>
</dbReference>
<evidence type="ECO:0000256" key="8">
    <source>
        <dbReference type="ARBA" id="ARBA00023303"/>
    </source>
</evidence>
<comment type="caution">
    <text evidence="10">The sequence shown here is derived from an EMBL/GenBank/DDBJ whole genome shotgun (WGS) entry which is preliminary data.</text>
</comment>
<evidence type="ECO:0000313" key="11">
    <source>
        <dbReference type="Proteomes" id="UP000321058"/>
    </source>
</evidence>
<dbReference type="SUPFAM" id="SSF51206">
    <property type="entry name" value="cAMP-binding domain-like"/>
    <property type="match status" value="1"/>
</dbReference>
<name>A0A512NQ48_9HYPH</name>
<dbReference type="PANTHER" id="PTHR45638:SF11">
    <property type="entry name" value="CYCLIC NUCLEOTIDE-GATED CATION CHANNEL SUBUNIT A"/>
    <property type="match status" value="1"/>
</dbReference>
<dbReference type="InterPro" id="IPR018488">
    <property type="entry name" value="cNMP-bd_CS"/>
</dbReference>
<keyword evidence="2" id="KW-0813">Transport</keyword>
<dbReference type="InterPro" id="IPR050866">
    <property type="entry name" value="CNG_cation_channel"/>
</dbReference>
<dbReference type="GO" id="GO:0005221">
    <property type="term" value="F:intracellularly cyclic nucleotide-activated monoatomic cation channel activity"/>
    <property type="evidence" value="ECO:0007669"/>
    <property type="project" value="InterPro"/>
</dbReference>
<protein>
    <submittedName>
        <fullName evidence="10">Cyclic nucleotide-binding protein</fullName>
    </submittedName>
</protein>
<organism evidence="10 11">
    <name type="scientific">Reyranella soli</name>
    <dbReference type="NCBI Taxonomy" id="1230389"/>
    <lineage>
        <taxon>Bacteria</taxon>
        <taxon>Pseudomonadati</taxon>
        <taxon>Pseudomonadota</taxon>
        <taxon>Alphaproteobacteria</taxon>
        <taxon>Hyphomicrobiales</taxon>
        <taxon>Reyranellaceae</taxon>
        <taxon>Reyranella</taxon>
    </lineage>
</organism>
<keyword evidence="6" id="KW-0472">Membrane</keyword>
<dbReference type="CDD" id="cd00038">
    <property type="entry name" value="CAP_ED"/>
    <property type="match status" value="1"/>
</dbReference>
<dbReference type="PROSITE" id="PS50042">
    <property type="entry name" value="CNMP_BINDING_3"/>
    <property type="match status" value="1"/>
</dbReference>
<dbReference type="PANTHER" id="PTHR45638">
    <property type="entry name" value="CYCLIC NUCLEOTIDE-GATED CATION CHANNEL SUBUNIT A"/>
    <property type="match status" value="1"/>
</dbReference>
<dbReference type="PROSITE" id="PS00889">
    <property type="entry name" value="CNMP_BINDING_2"/>
    <property type="match status" value="1"/>
</dbReference>
<keyword evidence="11" id="KW-1185">Reference proteome</keyword>